<proteinExistence type="predicted"/>
<keyword evidence="1" id="KW-0175">Coiled coil</keyword>
<dbReference type="EMBL" id="CAJNOQ010042880">
    <property type="protein sequence ID" value="CAF1628561.1"/>
    <property type="molecule type" value="Genomic_DNA"/>
</dbReference>
<dbReference type="Proteomes" id="UP000681722">
    <property type="component" value="Unassembled WGS sequence"/>
</dbReference>
<comment type="caution">
    <text evidence="2">The sequence shown here is derived from an EMBL/GenBank/DDBJ whole genome shotgun (WGS) entry which is preliminary data.</text>
</comment>
<feature type="coiled-coil region" evidence="1">
    <location>
        <begin position="7"/>
        <end position="83"/>
    </location>
</feature>
<organism evidence="2 4">
    <name type="scientific">Didymodactylos carnosus</name>
    <dbReference type="NCBI Taxonomy" id="1234261"/>
    <lineage>
        <taxon>Eukaryota</taxon>
        <taxon>Metazoa</taxon>
        <taxon>Spiralia</taxon>
        <taxon>Gnathifera</taxon>
        <taxon>Rotifera</taxon>
        <taxon>Eurotatoria</taxon>
        <taxon>Bdelloidea</taxon>
        <taxon>Philodinida</taxon>
        <taxon>Philodinidae</taxon>
        <taxon>Didymodactylos</taxon>
    </lineage>
</organism>
<dbReference type="Proteomes" id="UP000663829">
    <property type="component" value="Unassembled WGS sequence"/>
</dbReference>
<protein>
    <submittedName>
        <fullName evidence="2">Uncharacterized protein</fullName>
    </submittedName>
</protein>
<feature type="non-terminal residue" evidence="2">
    <location>
        <position position="1"/>
    </location>
</feature>
<evidence type="ECO:0000313" key="3">
    <source>
        <dbReference type="EMBL" id="CAF4525214.1"/>
    </source>
</evidence>
<name>A0A816D0R4_9BILA</name>
<gene>
    <name evidence="2" type="ORF">GPM918_LOCUS44214</name>
    <name evidence="3" type="ORF">SRO942_LOCUS45959</name>
</gene>
<reference evidence="2" key="1">
    <citation type="submission" date="2021-02" db="EMBL/GenBank/DDBJ databases">
        <authorList>
            <person name="Nowell W R."/>
        </authorList>
    </citation>
    <scope>NUCLEOTIDE SEQUENCE</scope>
</reference>
<dbReference type="OrthoDB" id="10021503at2759"/>
<dbReference type="AlphaFoldDB" id="A0A816D0R4"/>
<accession>A0A816D0R4</accession>
<evidence type="ECO:0000256" key="1">
    <source>
        <dbReference type="SAM" id="Coils"/>
    </source>
</evidence>
<evidence type="ECO:0000313" key="4">
    <source>
        <dbReference type="Proteomes" id="UP000663829"/>
    </source>
</evidence>
<evidence type="ECO:0000313" key="2">
    <source>
        <dbReference type="EMBL" id="CAF1628561.1"/>
    </source>
</evidence>
<keyword evidence="4" id="KW-1185">Reference proteome</keyword>
<sequence>REQEVLIEKLNNQIQQLQYFVNDASEKLKDSSETIRKLQKHLKICQEKLSEKSKMIIFQEELIQENKQKLSNLNKTLAEFSSENQYLIKTIDECSRQHEQDILQLKNNDETITWLKKQLTERKQNVRHDIKNNLDIRYKLVYIVDVQN</sequence>
<dbReference type="EMBL" id="CAJOBC010110539">
    <property type="protein sequence ID" value="CAF4525214.1"/>
    <property type="molecule type" value="Genomic_DNA"/>
</dbReference>